<dbReference type="AlphaFoldDB" id="A0A6H5J0V0"/>
<dbReference type="PANTHER" id="PTHR24198:SF165">
    <property type="entry name" value="ANKYRIN REPEAT-CONTAINING PROTEIN-RELATED"/>
    <property type="match status" value="1"/>
</dbReference>
<feature type="repeat" description="ANK" evidence="3">
    <location>
        <begin position="83"/>
        <end position="111"/>
    </location>
</feature>
<evidence type="ECO:0000313" key="4">
    <source>
        <dbReference type="EMBL" id="CAB0044103.1"/>
    </source>
</evidence>
<keyword evidence="5" id="KW-1185">Reference proteome</keyword>
<proteinExistence type="predicted"/>
<dbReference type="Pfam" id="PF00023">
    <property type="entry name" value="Ank"/>
    <property type="match status" value="1"/>
</dbReference>
<reference evidence="4 5" key="1">
    <citation type="submission" date="2020-02" db="EMBL/GenBank/DDBJ databases">
        <authorList>
            <person name="Ferguson B K."/>
        </authorList>
    </citation>
    <scope>NUCLEOTIDE SEQUENCE [LARGE SCALE GENOMIC DNA]</scope>
</reference>
<dbReference type="SMART" id="SM00248">
    <property type="entry name" value="ANK"/>
    <property type="match status" value="3"/>
</dbReference>
<dbReference type="PROSITE" id="PS50297">
    <property type="entry name" value="ANK_REP_REGION"/>
    <property type="match status" value="2"/>
</dbReference>
<dbReference type="PANTHER" id="PTHR24198">
    <property type="entry name" value="ANKYRIN REPEAT AND PROTEIN KINASE DOMAIN-CONTAINING PROTEIN"/>
    <property type="match status" value="1"/>
</dbReference>
<organism evidence="4 5">
    <name type="scientific">Trichogramma brassicae</name>
    <dbReference type="NCBI Taxonomy" id="86971"/>
    <lineage>
        <taxon>Eukaryota</taxon>
        <taxon>Metazoa</taxon>
        <taxon>Ecdysozoa</taxon>
        <taxon>Arthropoda</taxon>
        <taxon>Hexapoda</taxon>
        <taxon>Insecta</taxon>
        <taxon>Pterygota</taxon>
        <taxon>Neoptera</taxon>
        <taxon>Endopterygota</taxon>
        <taxon>Hymenoptera</taxon>
        <taxon>Apocrita</taxon>
        <taxon>Proctotrupomorpha</taxon>
        <taxon>Chalcidoidea</taxon>
        <taxon>Trichogrammatidae</taxon>
        <taxon>Trichogramma</taxon>
    </lineage>
</organism>
<evidence type="ECO:0000313" key="5">
    <source>
        <dbReference type="Proteomes" id="UP000479190"/>
    </source>
</evidence>
<keyword evidence="2 3" id="KW-0040">ANK repeat</keyword>
<dbReference type="OrthoDB" id="496981at2759"/>
<dbReference type="InterPro" id="IPR002110">
    <property type="entry name" value="Ankyrin_rpt"/>
</dbReference>
<dbReference type="Proteomes" id="UP000479190">
    <property type="component" value="Unassembled WGS sequence"/>
</dbReference>
<accession>A0A6H5J0V0</accession>
<feature type="repeat" description="ANK" evidence="3">
    <location>
        <begin position="10"/>
        <end position="42"/>
    </location>
</feature>
<evidence type="ECO:0000256" key="3">
    <source>
        <dbReference type="PROSITE-ProRule" id="PRU00023"/>
    </source>
</evidence>
<dbReference type="Gene3D" id="1.25.40.20">
    <property type="entry name" value="Ankyrin repeat-containing domain"/>
    <property type="match status" value="1"/>
</dbReference>
<dbReference type="SUPFAM" id="SSF48403">
    <property type="entry name" value="Ankyrin repeat"/>
    <property type="match status" value="1"/>
</dbReference>
<dbReference type="Pfam" id="PF12796">
    <property type="entry name" value="Ank_2"/>
    <property type="match status" value="1"/>
</dbReference>
<dbReference type="PROSITE" id="PS50088">
    <property type="entry name" value="ANK_REPEAT"/>
    <property type="match status" value="2"/>
</dbReference>
<evidence type="ECO:0000256" key="2">
    <source>
        <dbReference type="ARBA" id="ARBA00023043"/>
    </source>
</evidence>
<dbReference type="InterPro" id="IPR036770">
    <property type="entry name" value="Ankyrin_rpt-contain_sf"/>
</dbReference>
<dbReference type="PRINTS" id="PR01415">
    <property type="entry name" value="ANKYRIN"/>
</dbReference>
<sequence length="341" mass="38844">MLQVDTQDNTGQTPLHLALERDHKKLAETLLRRGADENLANAKGNSPLHIICWKNDGDDLAALFFKISDELGRLVQVDAKDKKGRTPLQLAVANLLPHTVDVLLNYGADLSSFVFPAEWYFGKSYKPYYKDINFNLKLASGALDVAKHLEKRGYGLDLSDALTIMKFFAKREFFEKSIDLDECGFNNDMFSSRTKRLLINPNLSLYDLIWLPSEEAAKVLASRAAIVRRRNSGYFEFPNPDKMWYMPKETLQAGSAHLCEILSGRFFRRWALDPFLELTHYRLPILCCEMIIKELKNEDLYHICLTPTGSNNNNSSEKNLTKCSNKTPARAKKCSKKAKIL</sequence>
<evidence type="ECO:0000256" key="1">
    <source>
        <dbReference type="ARBA" id="ARBA00022737"/>
    </source>
</evidence>
<name>A0A6H5J0V0_9HYME</name>
<dbReference type="EMBL" id="CADCXV010001394">
    <property type="protein sequence ID" value="CAB0044103.1"/>
    <property type="molecule type" value="Genomic_DNA"/>
</dbReference>
<gene>
    <name evidence="4" type="ORF">TBRA_LOCUS15691</name>
</gene>
<keyword evidence="1" id="KW-0677">Repeat</keyword>
<protein>
    <submittedName>
        <fullName evidence="4">Uncharacterized protein</fullName>
    </submittedName>
</protein>